<evidence type="ECO:0000256" key="1">
    <source>
        <dbReference type="ARBA" id="ARBA00022741"/>
    </source>
</evidence>
<accession>A0A9D1HCT8</accession>
<dbReference type="GO" id="GO:0006355">
    <property type="term" value="P:regulation of DNA-templated transcription"/>
    <property type="evidence" value="ECO:0007669"/>
    <property type="project" value="InterPro"/>
</dbReference>
<proteinExistence type="predicted"/>
<dbReference type="Gene3D" id="3.40.50.300">
    <property type="entry name" value="P-loop containing nucleotide triphosphate hydrolases"/>
    <property type="match status" value="1"/>
</dbReference>
<keyword evidence="1" id="KW-0547">Nucleotide-binding</keyword>
<reference evidence="7" key="2">
    <citation type="journal article" date="2021" name="PeerJ">
        <title>Extensive microbial diversity within the chicken gut microbiome revealed by metagenomics and culture.</title>
        <authorList>
            <person name="Gilroy R."/>
            <person name="Ravi A."/>
            <person name="Getino M."/>
            <person name="Pursley I."/>
            <person name="Horton D.L."/>
            <person name="Alikhan N.F."/>
            <person name="Baker D."/>
            <person name="Gharbi K."/>
            <person name="Hall N."/>
            <person name="Watson M."/>
            <person name="Adriaenssens E.M."/>
            <person name="Foster-Nyarko E."/>
            <person name="Jarju S."/>
            <person name="Secka A."/>
            <person name="Antonio M."/>
            <person name="Oren A."/>
            <person name="Chaudhuri R.R."/>
            <person name="La Ragione R."/>
            <person name="Hildebrand F."/>
            <person name="Pallen M.J."/>
        </authorList>
    </citation>
    <scope>NUCLEOTIDE SEQUENCE</scope>
    <source>
        <strain evidence="7">CHK176-22527</strain>
    </source>
</reference>
<dbReference type="CDD" id="cd00009">
    <property type="entry name" value="AAA"/>
    <property type="match status" value="1"/>
</dbReference>
<dbReference type="SUPFAM" id="SSF52540">
    <property type="entry name" value="P-loop containing nucleoside triphosphate hydrolases"/>
    <property type="match status" value="1"/>
</dbReference>
<dbReference type="PROSITE" id="PS50045">
    <property type="entry name" value="SIGMA54_INTERACT_4"/>
    <property type="match status" value="1"/>
</dbReference>
<evidence type="ECO:0000256" key="2">
    <source>
        <dbReference type="ARBA" id="ARBA00022840"/>
    </source>
</evidence>
<dbReference type="GO" id="GO:0003677">
    <property type="term" value="F:DNA binding"/>
    <property type="evidence" value="ECO:0007669"/>
    <property type="project" value="UniProtKB-KW"/>
</dbReference>
<dbReference type="InterPro" id="IPR027417">
    <property type="entry name" value="P-loop_NTPase"/>
</dbReference>
<dbReference type="PROSITE" id="PS00676">
    <property type="entry name" value="SIGMA54_INTERACT_2"/>
    <property type="match status" value="1"/>
</dbReference>
<evidence type="ECO:0000259" key="6">
    <source>
        <dbReference type="PROSITE" id="PS50045"/>
    </source>
</evidence>
<name>A0A9D1HCT8_9FIRM</name>
<dbReference type="GO" id="GO:0005524">
    <property type="term" value="F:ATP binding"/>
    <property type="evidence" value="ECO:0007669"/>
    <property type="project" value="UniProtKB-KW"/>
</dbReference>
<evidence type="ECO:0000256" key="3">
    <source>
        <dbReference type="ARBA" id="ARBA00023015"/>
    </source>
</evidence>
<dbReference type="Proteomes" id="UP000824159">
    <property type="component" value="Unassembled WGS sequence"/>
</dbReference>
<dbReference type="InterPro" id="IPR025944">
    <property type="entry name" value="Sigma_54_int_dom_CS"/>
</dbReference>
<dbReference type="Pfam" id="PF00158">
    <property type="entry name" value="Sigma54_activat"/>
    <property type="match status" value="1"/>
</dbReference>
<dbReference type="InterPro" id="IPR002078">
    <property type="entry name" value="Sigma_54_int"/>
</dbReference>
<sequence length="477" mass="53817">MKNISTVKEQQNDTISFSDIFDTLWEGIIITDTNGVILFCNKAAVENYSTPPARLIGHSMDELVQNSIIDQTFNSMVCNTQKPVTYEQICESKKHLINKTFPYKDSDNKLKYIIEQTFSIDRLAFDSNNQITEATVSKMPSAPPSENSLPLLTEFKSKAMTEVYNLADNMAPKNINILILGGSGTGKSALAKRIHNNSQRKNGPFITINCSTIPENLLESELFGYMHGAFSGADTRGKQGLVDIADGGTIFLDEIGEIPFNIQSKLIQLVQEKTYTPIGSVHPKKVDARIIAATNKDLFSQVQNGLFREDLYYRLAVVTITIPPLSDRPEDIARLTEHFTHVFNHKHNTNVVFSQNAIKALKDYSWPGNIRELEHLVEFLILNAKDEYITPQMLPENISVYHSKSSLDIPVASSTPADQNIDFDNFESLEAFIEQCESSLVNKLYPKYHSSYKLAMKLQISQSKANRMIQKYIRREK</sequence>
<protein>
    <submittedName>
        <fullName evidence="7">Sigma 54-interacting transcriptional regulator</fullName>
    </submittedName>
</protein>
<dbReference type="AlphaFoldDB" id="A0A9D1HCT8"/>
<dbReference type="InterPro" id="IPR025943">
    <property type="entry name" value="Sigma_54_int_dom_ATP-bd_2"/>
</dbReference>
<dbReference type="PANTHER" id="PTHR32071">
    <property type="entry name" value="TRANSCRIPTIONAL REGULATORY PROTEIN"/>
    <property type="match status" value="1"/>
</dbReference>
<gene>
    <name evidence="7" type="ORF">IAD12_06395</name>
</gene>
<evidence type="ECO:0000256" key="4">
    <source>
        <dbReference type="ARBA" id="ARBA00023125"/>
    </source>
</evidence>
<keyword evidence="3" id="KW-0805">Transcription regulation</keyword>
<evidence type="ECO:0000313" key="8">
    <source>
        <dbReference type="Proteomes" id="UP000824159"/>
    </source>
</evidence>
<dbReference type="Gene3D" id="1.10.10.60">
    <property type="entry name" value="Homeodomain-like"/>
    <property type="match status" value="1"/>
</dbReference>
<dbReference type="InterPro" id="IPR058031">
    <property type="entry name" value="AAA_lid_NorR"/>
</dbReference>
<evidence type="ECO:0000313" key="7">
    <source>
        <dbReference type="EMBL" id="HIT99865.1"/>
    </source>
</evidence>
<comment type="caution">
    <text evidence="7">The sequence shown here is derived from an EMBL/GenBank/DDBJ whole genome shotgun (WGS) entry which is preliminary data.</text>
</comment>
<dbReference type="Gene3D" id="1.10.8.60">
    <property type="match status" value="1"/>
</dbReference>
<dbReference type="PANTHER" id="PTHR32071:SF57">
    <property type="entry name" value="C4-DICARBOXYLATE TRANSPORT TRANSCRIPTIONAL REGULATORY PROTEIN DCTD"/>
    <property type="match status" value="1"/>
</dbReference>
<feature type="domain" description="Sigma-54 factor interaction" evidence="6">
    <location>
        <begin position="156"/>
        <end position="382"/>
    </location>
</feature>
<dbReference type="SMART" id="SM00382">
    <property type="entry name" value="AAA"/>
    <property type="match status" value="1"/>
</dbReference>
<dbReference type="CDD" id="cd00130">
    <property type="entry name" value="PAS"/>
    <property type="match status" value="1"/>
</dbReference>
<dbReference type="FunFam" id="3.40.50.300:FF:000006">
    <property type="entry name" value="DNA-binding transcriptional regulator NtrC"/>
    <property type="match status" value="1"/>
</dbReference>
<dbReference type="InterPro" id="IPR035965">
    <property type="entry name" value="PAS-like_dom_sf"/>
</dbReference>
<keyword evidence="4" id="KW-0238">DNA-binding</keyword>
<dbReference type="InterPro" id="IPR000014">
    <property type="entry name" value="PAS"/>
</dbReference>
<dbReference type="Pfam" id="PF13426">
    <property type="entry name" value="PAS_9"/>
    <property type="match status" value="1"/>
</dbReference>
<keyword evidence="2" id="KW-0067">ATP-binding</keyword>
<dbReference type="EMBL" id="DVLX01000081">
    <property type="protein sequence ID" value="HIT99865.1"/>
    <property type="molecule type" value="Genomic_DNA"/>
</dbReference>
<evidence type="ECO:0000256" key="5">
    <source>
        <dbReference type="ARBA" id="ARBA00023163"/>
    </source>
</evidence>
<dbReference type="SUPFAM" id="SSF55785">
    <property type="entry name" value="PYP-like sensor domain (PAS domain)"/>
    <property type="match status" value="1"/>
</dbReference>
<organism evidence="7 8">
    <name type="scientific">Candidatus Allocopromorpha excrementavium</name>
    <dbReference type="NCBI Taxonomy" id="2840741"/>
    <lineage>
        <taxon>Bacteria</taxon>
        <taxon>Bacillati</taxon>
        <taxon>Bacillota</taxon>
        <taxon>Clostridia</taxon>
        <taxon>Eubacteriales</taxon>
        <taxon>Eubacteriaceae</taxon>
        <taxon>Eubacteriaceae incertae sedis</taxon>
        <taxon>Candidatus Allocopromorpha</taxon>
    </lineage>
</organism>
<dbReference type="Gene3D" id="3.30.450.20">
    <property type="entry name" value="PAS domain"/>
    <property type="match status" value="1"/>
</dbReference>
<dbReference type="InterPro" id="IPR003593">
    <property type="entry name" value="AAA+_ATPase"/>
</dbReference>
<reference evidence="7" key="1">
    <citation type="submission" date="2020-10" db="EMBL/GenBank/DDBJ databases">
        <authorList>
            <person name="Gilroy R."/>
        </authorList>
    </citation>
    <scope>NUCLEOTIDE SEQUENCE</scope>
    <source>
        <strain evidence="7">CHK176-22527</strain>
    </source>
</reference>
<dbReference type="PROSITE" id="PS00688">
    <property type="entry name" value="SIGMA54_INTERACT_3"/>
    <property type="match status" value="1"/>
</dbReference>
<dbReference type="Pfam" id="PF25601">
    <property type="entry name" value="AAA_lid_14"/>
    <property type="match status" value="1"/>
</dbReference>
<keyword evidence="5" id="KW-0804">Transcription</keyword>